<accession>A0ABD5ZP66</accession>
<dbReference type="SUPFAM" id="SSF51604">
    <property type="entry name" value="Enolase C-terminal domain-like"/>
    <property type="match status" value="1"/>
</dbReference>
<feature type="region of interest" description="Disordered" evidence="1">
    <location>
        <begin position="41"/>
        <end position="63"/>
    </location>
</feature>
<organism evidence="2 3">
    <name type="scientific">Halosegnis marinus</name>
    <dbReference type="NCBI Taxonomy" id="3034023"/>
    <lineage>
        <taxon>Archaea</taxon>
        <taxon>Methanobacteriati</taxon>
        <taxon>Methanobacteriota</taxon>
        <taxon>Stenosarchaea group</taxon>
        <taxon>Halobacteria</taxon>
        <taxon>Halobacteriales</taxon>
        <taxon>Natronomonadaceae</taxon>
        <taxon>Halosegnis</taxon>
    </lineage>
</organism>
<evidence type="ECO:0000256" key="1">
    <source>
        <dbReference type="SAM" id="MobiDB-lite"/>
    </source>
</evidence>
<evidence type="ECO:0008006" key="4">
    <source>
        <dbReference type="Google" id="ProtNLM"/>
    </source>
</evidence>
<dbReference type="GeneID" id="79267087"/>
<dbReference type="Proteomes" id="UP001596398">
    <property type="component" value="Unassembled WGS sequence"/>
</dbReference>
<dbReference type="AlphaFoldDB" id="A0ABD5ZP66"/>
<protein>
    <recommendedName>
        <fullName evidence="4">L-alanine-DL-glutamate epimerase</fullName>
    </recommendedName>
</protein>
<reference evidence="2 3" key="1">
    <citation type="journal article" date="2019" name="Int. J. Syst. Evol. Microbiol.">
        <title>The Global Catalogue of Microorganisms (GCM) 10K type strain sequencing project: providing services to taxonomists for standard genome sequencing and annotation.</title>
        <authorList>
            <consortium name="The Broad Institute Genomics Platform"/>
            <consortium name="The Broad Institute Genome Sequencing Center for Infectious Disease"/>
            <person name="Wu L."/>
            <person name="Ma J."/>
        </authorList>
    </citation>
    <scope>NUCLEOTIDE SEQUENCE [LARGE SCALE GENOMIC DNA]</scope>
    <source>
        <strain evidence="2 3">DT85</strain>
    </source>
</reference>
<dbReference type="InterPro" id="IPR036849">
    <property type="entry name" value="Enolase-like_C_sf"/>
</dbReference>
<evidence type="ECO:0000313" key="3">
    <source>
        <dbReference type="Proteomes" id="UP001596398"/>
    </source>
</evidence>
<keyword evidence="3" id="KW-1185">Reference proteome</keyword>
<name>A0ABD5ZP66_9EURY</name>
<dbReference type="RefSeq" id="WP_276233521.1">
    <property type="nucleotide sequence ID" value="NZ_CP119802.1"/>
</dbReference>
<dbReference type="EMBL" id="JBHTAP010000001">
    <property type="protein sequence ID" value="MFC7235394.1"/>
    <property type="molecule type" value="Genomic_DNA"/>
</dbReference>
<feature type="region of interest" description="Disordered" evidence="1">
    <location>
        <begin position="315"/>
        <end position="339"/>
    </location>
</feature>
<sequence>MRRYDMVREFPVEVSGLTLSRRERDVSSGFTRVTTTVELSGAGETGRGEDVCYETEDHDDYPRPDLTGEYTFGEFADAVGEADLWPAEPNQHHAPAFRRWAFESAALDLALKQADTTLATALDTDAEPVRFVVSTRLDGFERIEAILDANPDAEFKLDPVPEWSDDLVDRLADTGRVRTLDLKGLYEGTEVDTDPDPEFYARLFEAFPDAVIEDPAVTAETMDLVEAERERVAWDYPITGVPSVQALPFEPSVLNVKPSRFGSVESLFDTLDYADRLGLDLYGGGQFELGVGREQIQALAAVAYPGGANDVAPGAYNDSDLSGSLPRSPLDPPVGFGRR</sequence>
<comment type="caution">
    <text evidence="2">The sequence shown here is derived from an EMBL/GenBank/DDBJ whole genome shotgun (WGS) entry which is preliminary data.</text>
</comment>
<gene>
    <name evidence="2" type="ORF">ACFQJ4_08725</name>
</gene>
<proteinExistence type="predicted"/>
<evidence type="ECO:0000313" key="2">
    <source>
        <dbReference type="EMBL" id="MFC7235394.1"/>
    </source>
</evidence>
<dbReference type="Gene3D" id="3.20.20.120">
    <property type="entry name" value="Enolase-like C-terminal domain"/>
    <property type="match status" value="1"/>
</dbReference>